<feature type="transmembrane region" description="Helical" evidence="5">
    <location>
        <begin position="340"/>
        <end position="360"/>
    </location>
</feature>
<evidence type="ECO:0000256" key="2">
    <source>
        <dbReference type="ARBA" id="ARBA00022692"/>
    </source>
</evidence>
<name>A0ABQ4GB87_9ACTN</name>
<accession>A0ABQ4GB87</accession>
<sequence>MRDRAASPRRGGWGRYAAIEFLTWLPPGLMMAPMVLLMAARGLSVAEIGLVSAAYSVTIVVLELPTGGLADVLGRRAVLAASAATSVVALVVLATATTAWLFLVSSLLKGVARALSSGPAQAWYVDRLHDAEGPSADLKPGLAAGGAAGSAALAIGTVIGGLLPLAVPGAGLVAPVWAAAAAAAVLLAAVLVLMREPRGRTRGAEPERAATSAAAGTRLRAVLRGVPATIAGGVRLGLVDRGLGRLLLVAAGVGVMLNAIELLTPGRLAGLTGGAETGSAAYALVTAAGFAADALGSSLAPAAARLAGGSARAAVLASAVVAAAVAALAASVALDGWAGVAAACGAYVVLFAALSVAGLIRSELVHRRVASAQRATVMSVDSLQLQFGGLLSALFLVPLAGAAGPGVAWAVTAAVVVASSLLFVRLPAPKAAVRPEEGALSHPQ</sequence>
<comment type="subcellular location">
    <subcellularLocation>
        <location evidence="1">Cell membrane</location>
        <topology evidence="1">Multi-pass membrane protein</topology>
    </subcellularLocation>
</comment>
<feature type="transmembrane region" description="Helical" evidence="5">
    <location>
        <begin position="243"/>
        <end position="260"/>
    </location>
</feature>
<dbReference type="PROSITE" id="PS00216">
    <property type="entry name" value="SUGAR_TRANSPORT_1"/>
    <property type="match status" value="1"/>
</dbReference>
<proteinExistence type="predicted"/>
<evidence type="ECO:0000256" key="3">
    <source>
        <dbReference type="ARBA" id="ARBA00022989"/>
    </source>
</evidence>
<dbReference type="InterPro" id="IPR011701">
    <property type="entry name" value="MFS"/>
</dbReference>
<evidence type="ECO:0000259" key="6">
    <source>
        <dbReference type="PROSITE" id="PS50850"/>
    </source>
</evidence>
<dbReference type="InterPro" id="IPR036259">
    <property type="entry name" value="MFS_trans_sf"/>
</dbReference>
<protein>
    <recommendedName>
        <fullName evidence="6">Major facilitator superfamily (MFS) profile domain-containing protein</fullName>
    </recommendedName>
</protein>
<keyword evidence="2 5" id="KW-0812">Transmembrane</keyword>
<dbReference type="EMBL" id="BOOC01000055">
    <property type="protein sequence ID" value="GIH44274.1"/>
    <property type="molecule type" value="Genomic_DNA"/>
</dbReference>
<gene>
    <name evidence="7" type="ORF">Mco01_72740</name>
</gene>
<evidence type="ECO:0000256" key="4">
    <source>
        <dbReference type="ARBA" id="ARBA00023136"/>
    </source>
</evidence>
<keyword evidence="4 5" id="KW-0472">Membrane</keyword>
<dbReference type="RefSeq" id="WP_204061274.1">
    <property type="nucleotide sequence ID" value="NZ_BOOC01000055.1"/>
</dbReference>
<dbReference type="Proteomes" id="UP000603904">
    <property type="component" value="Unassembled WGS sequence"/>
</dbReference>
<feature type="domain" description="Major facilitator superfamily (MFS) profile" evidence="6">
    <location>
        <begin position="1"/>
        <end position="431"/>
    </location>
</feature>
<feature type="transmembrane region" description="Helical" evidence="5">
    <location>
        <begin position="380"/>
        <end position="400"/>
    </location>
</feature>
<dbReference type="InterPro" id="IPR020846">
    <property type="entry name" value="MFS_dom"/>
</dbReference>
<feature type="transmembrane region" description="Helical" evidence="5">
    <location>
        <begin position="77"/>
        <end position="103"/>
    </location>
</feature>
<evidence type="ECO:0000256" key="1">
    <source>
        <dbReference type="ARBA" id="ARBA00004651"/>
    </source>
</evidence>
<dbReference type="Pfam" id="PF07690">
    <property type="entry name" value="MFS_1"/>
    <property type="match status" value="1"/>
</dbReference>
<feature type="transmembrane region" description="Helical" evidence="5">
    <location>
        <begin position="172"/>
        <end position="193"/>
    </location>
</feature>
<dbReference type="SUPFAM" id="SSF103473">
    <property type="entry name" value="MFS general substrate transporter"/>
    <property type="match status" value="1"/>
</dbReference>
<dbReference type="Gene3D" id="1.20.1250.20">
    <property type="entry name" value="MFS general substrate transporter like domains"/>
    <property type="match status" value="1"/>
</dbReference>
<feature type="transmembrane region" description="Helical" evidence="5">
    <location>
        <begin position="313"/>
        <end position="334"/>
    </location>
</feature>
<comment type="caution">
    <text evidence="7">The sequence shown here is derived from an EMBL/GenBank/DDBJ whole genome shotgun (WGS) entry which is preliminary data.</text>
</comment>
<evidence type="ECO:0000313" key="8">
    <source>
        <dbReference type="Proteomes" id="UP000603904"/>
    </source>
</evidence>
<keyword evidence="8" id="KW-1185">Reference proteome</keyword>
<dbReference type="InterPro" id="IPR005829">
    <property type="entry name" value="Sugar_transporter_CS"/>
</dbReference>
<dbReference type="InterPro" id="IPR053160">
    <property type="entry name" value="MFS_DHA3_Transporter"/>
</dbReference>
<keyword evidence="3 5" id="KW-1133">Transmembrane helix</keyword>
<feature type="transmembrane region" description="Helical" evidence="5">
    <location>
        <begin position="280"/>
        <end position="301"/>
    </location>
</feature>
<evidence type="ECO:0000313" key="7">
    <source>
        <dbReference type="EMBL" id="GIH44274.1"/>
    </source>
</evidence>
<feature type="transmembrane region" description="Helical" evidence="5">
    <location>
        <begin position="406"/>
        <end position="424"/>
    </location>
</feature>
<evidence type="ECO:0000256" key="5">
    <source>
        <dbReference type="SAM" id="Phobius"/>
    </source>
</evidence>
<reference evidence="7 8" key="1">
    <citation type="submission" date="2021-01" db="EMBL/GenBank/DDBJ databases">
        <title>Whole genome shotgun sequence of Microbispora corallina NBRC 16416.</title>
        <authorList>
            <person name="Komaki H."/>
            <person name="Tamura T."/>
        </authorList>
    </citation>
    <scope>NUCLEOTIDE SEQUENCE [LARGE SCALE GENOMIC DNA]</scope>
    <source>
        <strain evidence="7 8">NBRC 16416</strain>
    </source>
</reference>
<feature type="transmembrane region" description="Helical" evidence="5">
    <location>
        <begin position="46"/>
        <end position="65"/>
    </location>
</feature>
<dbReference type="PROSITE" id="PS50850">
    <property type="entry name" value="MFS"/>
    <property type="match status" value="1"/>
</dbReference>
<dbReference type="PANTHER" id="PTHR23530">
    <property type="entry name" value="TRANSPORT PROTEIN-RELATED"/>
    <property type="match status" value="1"/>
</dbReference>
<dbReference type="PANTHER" id="PTHR23530:SF1">
    <property type="entry name" value="PERMEASE, MAJOR FACILITATOR SUPERFAMILY-RELATED"/>
    <property type="match status" value="1"/>
</dbReference>
<organism evidence="7 8">
    <name type="scientific">Microbispora corallina</name>
    <dbReference type="NCBI Taxonomy" id="83302"/>
    <lineage>
        <taxon>Bacteria</taxon>
        <taxon>Bacillati</taxon>
        <taxon>Actinomycetota</taxon>
        <taxon>Actinomycetes</taxon>
        <taxon>Streptosporangiales</taxon>
        <taxon>Streptosporangiaceae</taxon>
        <taxon>Microbispora</taxon>
    </lineage>
</organism>